<dbReference type="EMBL" id="VOOS01000002">
    <property type="protein sequence ID" value="TXB66221.1"/>
    <property type="molecule type" value="Genomic_DNA"/>
</dbReference>
<keyword evidence="1" id="KW-0812">Transmembrane</keyword>
<evidence type="ECO:0000259" key="2">
    <source>
        <dbReference type="Pfam" id="PF00487"/>
    </source>
</evidence>
<dbReference type="AlphaFoldDB" id="A0A5C6RV43"/>
<feature type="transmembrane region" description="Helical" evidence="1">
    <location>
        <begin position="159"/>
        <end position="180"/>
    </location>
</feature>
<keyword evidence="1" id="KW-1133">Transmembrane helix</keyword>
<accession>A0A5C6RV43</accession>
<comment type="caution">
    <text evidence="3">The sequence shown here is derived from an EMBL/GenBank/DDBJ whole genome shotgun (WGS) entry which is preliminary data.</text>
</comment>
<name>A0A5C6RV43_9FLAO</name>
<protein>
    <submittedName>
        <fullName evidence="3">Acyl-CoA desaturase</fullName>
    </submittedName>
</protein>
<feature type="transmembrane region" description="Helical" evidence="1">
    <location>
        <begin position="20"/>
        <end position="39"/>
    </location>
</feature>
<feature type="domain" description="Fatty acid desaturase" evidence="2">
    <location>
        <begin position="20"/>
        <end position="294"/>
    </location>
</feature>
<evidence type="ECO:0000313" key="4">
    <source>
        <dbReference type="Proteomes" id="UP000321721"/>
    </source>
</evidence>
<dbReference type="Proteomes" id="UP000321721">
    <property type="component" value="Unassembled WGS sequence"/>
</dbReference>
<gene>
    <name evidence="3" type="ORF">FRY74_05765</name>
</gene>
<dbReference type="CDD" id="cd03506">
    <property type="entry name" value="Delta6-FADS-like"/>
    <property type="match status" value="1"/>
</dbReference>
<dbReference type="GO" id="GO:0016717">
    <property type="term" value="F:oxidoreductase activity, acting on paired donors, with oxidation of a pair of donors resulting in the reduction of molecular oxygen to two molecules of water"/>
    <property type="evidence" value="ECO:0007669"/>
    <property type="project" value="TreeGrafter"/>
</dbReference>
<sequence>MVSMYFVPYFLILFNVFTNPWLVLGLWIIMAFGMTGIGFSVMHDANHGAYSKNQNVNKYLGYLINLVGGSAVNWKIQHNVLHHTYTNVHDHDEDIDSGGLMRLSFHQKRYKIHRLQHIYAWFFYGLLTISWLLKKDFLQLSRYKQKDLIKTQGISYKQAYWRLVGAKIFYVLYMIVLPLIFSSQAWWLTIIFFIAMHYVSSLILSTVFQAAHVVGETTFPLPDNEGKMKDNFIVHQLKTTANFAKKNRLLSWYVGGLNFQIEHHLFPNICHVHYRKLSNIVSKTAKEYNIPYHAGKSFLSALYSHGKLLNQLGKNDFTTVN</sequence>
<dbReference type="Pfam" id="PF00487">
    <property type="entry name" value="FA_desaturase"/>
    <property type="match status" value="1"/>
</dbReference>
<dbReference type="PANTHER" id="PTHR19353:SF19">
    <property type="entry name" value="DELTA(5) FATTY ACID DESATURASE C-RELATED"/>
    <property type="match status" value="1"/>
</dbReference>
<dbReference type="GO" id="GO:0008610">
    <property type="term" value="P:lipid biosynthetic process"/>
    <property type="evidence" value="ECO:0007669"/>
    <property type="project" value="UniProtKB-ARBA"/>
</dbReference>
<dbReference type="InterPro" id="IPR012171">
    <property type="entry name" value="Fatty_acid_desaturase"/>
</dbReference>
<dbReference type="PANTHER" id="PTHR19353">
    <property type="entry name" value="FATTY ACID DESATURASE 2"/>
    <property type="match status" value="1"/>
</dbReference>
<evidence type="ECO:0000256" key="1">
    <source>
        <dbReference type="SAM" id="Phobius"/>
    </source>
</evidence>
<organism evidence="3 4">
    <name type="scientific">Vicingus serpentipes</name>
    <dbReference type="NCBI Taxonomy" id="1926625"/>
    <lineage>
        <taxon>Bacteria</taxon>
        <taxon>Pseudomonadati</taxon>
        <taxon>Bacteroidota</taxon>
        <taxon>Flavobacteriia</taxon>
        <taxon>Flavobacteriales</taxon>
        <taxon>Vicingaceae</taxon>
        <taxon>Vicingus</taxon>
    </lineage>
</organism>
<dbReference type="InterPro" id="IPR005804">
    <property type="entry name" value="FA_desaturase_dom"/>
</dbReference>
<dbReference type="GO" id="GO:0016020">
    <property type="term" value="C:membrane"/>
    <property type="evidence" value="ECO:0007669"/>
    <property type="project" value="TreeGrafter"/>
</dbReference>
<evidence type="ECO:0000313" key="3">
    <source>
        <dbReference type="EMBL" id="TXB66221.1"/>
    </source>
</evidence>
<keyword evidence="1" id="KW-0472">Membrane</keyword>
<feature type="transmembrane region" description="Helical" evidence="1">
    <location>
        <begin position="186"/>
        <end position="208"/>
    </location>
</feature>
<reference evidence="3 4" key="1">
    <citation type="submission" date="2019-08" db="EMBL/GenBank/DDBJ databases">
        <title>Genome of Vicingus serpentipes NCIMB 15042.</title>
        <authorList>
            <person name="Bowman J.P."/>
        </authorList>
    </citation>
    <scope>NUCLEOTIDE SEQUENCE [LARGE SCALE GENOMIC DNA]</scope>
    <source>
        <strain evidence="3 4">NCIMB 15042</strain>
    </source>
</reference>
<keyword evidence="4" id="KW-1185">Reference proteome</keyword>
<proteinExistence type="predicted"/>
<dbReference type="PIRSF" id="PIRSF015921">
    <property type="entry name" value="FA_sphinglp_des"/>
    <property type="match status" value="1"/>
</dbReference>
<dbReference type="OrthoDB" id="104711at2"/>
<feature type="transmembrane region" description="Helical" evidence="1">
    <location>
        <begin position="118"/>
        <end position="138"/>
    </location>
</feature>